<dbReference type="Gene3D" id="1.25.40.10">
    <property type="entry name" value="Tetratricopeptide repeat domain"/>
    <property type="match status" value="1"/>
</dbReference>
<evidence type="ECO:0000256" key="1">
    <source>
        <dbReference type="ARBA" id="ARBA00022737"/>
    </source>
</evidence>
<dbReference type="EMBL" id="QGKV02000299">
    <property type="protein sequence ID" value="KAF3593843.1"/>
    <property type="molecule type" value="Genomic_DNA"/>
</dbReference>
<comment type="caution">
    <text evidence="2">The sequence shown here is derived from an EMBL/GenBank/DDBJ whole genome shotgun (WGS) entry which is preliminary data.</text>
</comment>
<evidence type="ECO:0008006" key="4">
    <source>
        <dbReference type="Google" id="ProtNLM"/>
    </source>
</evidence>
<accession>A0ABQ7EB95</accession>
<dbReference type="PANTHER" id="PTHR47926:SF532">
    <property type="entry name" value="PENTACOTRIPEPTIDE-REPEAT REGION OF PRORP DOMAIN-CONTAINING PROTEIN"/>
    <property type="match status" value="1"/>
</dbReference>
<dbReference type="Pfam" id="PF20431">
    <property type="entry name" value="E_motif"/>
    <property type="match status" value="1"/>
</dbReference>
<dbReference type="InterPro" id="IPR046848">
    <property type="entry name" value="E_motif"/>
</dbReference>
<dbReference type="InterPro" id="IPR011990">
    <property type="entry name" value="TPR-like_helical_dom_sf"/>
</dbReference>
<keyword evidence="3" id="KW-1185">Reference proteome</keyword>
<organism evidence="2 3">
    <name type="scientific">Brassica cretica</name>
    <name type="common">Mustard</name>
    <dbReference type="NCBI Taxonomy" id="69181"/>
    <lineage>
        <taxon>Eukaryota</taxon>
        <taxon>Viridiplantae</taxon>
        <taxon>Streptophyta</taxon>
        <taxon>Embryophyta</taxon>
        <taxon>Tracheophyta</taxon>
        <taxon>Spermatophyta</taxon>
        <taxon>Magnoliopsida</taxon>
        <taxon>eudicotyledons</taxon>
        <taxon>Gunneridae</taxon>
        <taxon>Pentapetalae</taxon>
        <taxon>rosids</taxon>
        <taxon>malvids</taxon>
        <taxon>Brassicales</taxon>
        <taxon>Brassicaceae</taxon>
        <taxon>Brassiceae</taxon>
        <taxon>Brassica</taxon>
    </lineage>
</organism>
<dbReference type="InterPro" id="IPR002885">
    <property type="entry name" value="PPR_rpt"/>
</dbReference>
<name>A0ABQ7EB95_BRACR</name>
<dbReference type="InterPro" id="IPR046960">
    <property type="entry name" value="PPR_At4g14850-like_plant"/>
</dbReference>
<evidence type="ECO:0000313" key="2">
    <source>
        <dbReference type="EMBL" id="KAF3593843.1"/>
    </source>
</evidence>
<gene>
    <name evidence="2" type="ORF">DY000_02024197</name>
</gene>
<proteinExistence type="predicted"/>
<dbReference type="Pfam" id="PF01535">
    <property type="entry name" value="PPR"/>
    <property type="match status" value="1"/>
</dbReference>
<keyword evidence="1" id="KW-0677">Repeat</keyword>
<dbReference type="SUPFAM" id="SSF48452">
    <property type="entry name" value="TPR-like"/>
    <property type="match status" value="1"/>
</dbReference>
<dbReference type="PANTHER" id="PTHR47926">
    <property type="entry name" value="PENTATRICOPEPTIDE REPEAT-CONTAINING PROTEIN"/>
    <property type="match status" value="1"/>
</dbReference>
<dbReference type="Proteomes" id="UP000266723">
    <property type="component" value="Unassembled WGS sequence"/>
</dbReference>
<protein>
    <recommendedName>
        <fullName evidence="4">Pentacotripeptide-repeat region of PRORP domain-containing protein</fullName>
    </recommendedName>
</protein>
<reference evidence="2 3" key="1">
    <citation type="journal article" date="2020" name="BMC Genomics">
        <title>Intraspecific diversification of the crop wild relative Brassica cretica Lam. using demographic model selection.</title>
        <authorList>
            <person name="Kioukis A."/>
            <person name="Michalopoulou V.A."/>
            <person name="Briers L."/>
            <person name="Pirintsos S."/>
            <person name="Studholme D.J."/>
            <person name="Pavlidis P."/>
            <person name="Sarris P.F."/>
        </authorList>
    </citation>
    <scope>NUCLEOTIDE SEQUENCE [LARGE SCALE GENOMIC DNA]</scope>
    <source>
        <strain evidence="3">cv. PFS-1207/04</strain>
    </source>
</reference>
<sequence length="135" mass="15306">MQDKYNMSPAKEHYGCMVDLLCRAGRLSEAEKIDEMPFEKDDVVWTTLLRACTAKRDVERGRRAAERVLEVEPTSSTALVTLANIYSSTGKWKEAAIVRKSMKSKGVDQRARMVFDVDQGSGFSFCIWRSFPSTK</sequence>
<evidence type="ECO:0000313" key="3">
    <source>
        <dbReference type="Proteomes" id="UP000266723"/>
    </source>
</evidence>